<sequence length="69" mass="7547">MVMPPNDALKPVNRVEIRHDPQEFLADEGKPIDIRIYVSPKAIAAGIAALTVVGRLIETISTAIIDRLL</sequence>
<reference evidence="1" key="1">
    <citation type="submission" date="2019-05" db="EMBL/GenBank/DDBJ databases">
        <title>Metatranscriptomic reconstruction reveals RNA viruses with the potential to shape carbon cycling in soil.</title>
        <authorList>
            <person name="Starr E.P."/>
            <person name="Nuccio E."/>
            <person name="Pett-Ridge J."/>
            <person name="Banfield J.F."/>
            <person name="Firestone M.K."/>
        </authorList>
    </citation>
    <scope>NUCLEOTIDE SEQUENCE</scope>
    <source>
        <strain evidence="1">H1_Bulk_28_FD_scaffold_1892</strain>
    </source>
</reference>
<evidence type="ECO:0000313" key="1">
    <source>
        <dbReference type="EMBL" id="QDH88035.1"/>
    </source>
</evidence>
<accession>A0A514D343</accession>
<proteinExistence type="predicted"/>
<protein>
    <submittedName>
        <fullName evidence="1">Uncharacterized protein</fullName>
    </submittedName>
</protein>
<organism evidence="1">
    <name type="scientific">Leviviridae sp</name>
    <dbReference type="NCBI Taxonomy" id="2027243"/>
    <lineage>
        <taxon>Viruses</taxon>
        <taxon>Riboviria</taxon>
        <taxon>Orthornavirae</taxon>
        <taxon>Lenarviricota</taxon>
        <taxon>Leviviricetes</taxon>
        <taxon>Norzivirales</taxon>
        <taxon>Fiersviridae</taxon>
    </lineage>
</organism>
<gene>
    <name evidence="1" type="ORF">H1Bulk28FD1892_000002</name>
</gene>
<dbReference type="EMBL" id="MN033799">
    <property type="protein sequence ID" value="QDH88035.1"/>
    <property type="molecule type" value="Genomic_RNA"/>
</dbReference>
<name>A0A514D343_9VIRU</name>